<name>A0A9X8HFR2_APHAT</name>
<accession>A0A9X8HFR2</accession>
<feature type="non-terminal residue" evidence="2">
    <location>
        <position position="1"/>
    </location>
</feature>
<protein>
    <submittedName>
        <fullName evidence="2">Uncharacterized protein</fullName>
    </submittedName>
</protein>
<gene>
    <name evidence="2" type="ORF">DYB28_010335</name>
</gene>
<sequence>QVYASLLQEPDVAKRSKNKRRTVRKQLEKVKARLAVVEADPSVVETRSGFHCRTCGSTACTGNCWGFWTDAQ</sequence>
<evidence type="ECO:0000313" key="2">
    <source>
        <dbReference type="EMBL" id="RLO12055.1"/>
    </source>
</evidence>
<organism evidence="2 3">
    <name type="scientific">Aphanomyces astaci</name>
    <name type="common">Crayfish plague agent</name>
    <dbReference type="NCBI Taxonomy" id="112090"/>
    <lineage>
        <taxon>Eukaryota</taxon>
        <taxon>Sar</taxon>
        <taxon>Stramenopiles</taxon>
        <taxon>Oomycota</taxon>
        <taxon>Saprolegniomycetes</taxon>
        <taxon>Saprolegniales</taxon>
        <taxon>Verrucalvaceae</taxon>
        <taxon>Aphanomyces</taxon>
    </lineage>
</organism>
<keyword evidence="1" id="KW-0175">Coiled coil</keyword>
<reference evidence="2 3" key="1">
    <citation type="journal article" date="2018" name="J. Invertebr. Pathol.">
        <title>New genotyping method for the causative agent of crayfish plague (Aphanomyces astaci) based on whole genome data.</title>
        <authorList>
            <person name="Minardi D."/>
            <person name="Studholme D.J."/>
            <person name="van der Giezen M."/>
            <person name="Pretto T."/>
            <person name="Oidtmann B."/>
        </authorList>
    </citation>
    <scope>NUCLEOTIDE SEQUENCE [LARGE SCALE GENOMIC DNA]</scope>
    <source>
        <strain evidence="2 3">KB13</strain>
    </source>
</reference>
<dbReference type="AlphaFoldDB" id="A0A9X8HFR2"/>
<evidence type="ECO:0000256" key="1">
    <source>
        <dbReference type="SAM" id="Coils"/>
    </source>
</evidence>
<dbReference type="EMBL" id="QUTI01014518">
    <property type="protein sequence ID" value="RLO12055.1"/>
    <property type="molecule type" value="Genomic_DNA"/>
</dbReference>
<proteinExistence type="predicted"/>
<feature type="coiled-coil region" evidence="1">
    <location>
        <begin position="13"/>
        <end position="40"/>
    </location>
</feature>
<comment type="caution">
    <text evidence="2">The sequence shown here is derived from an EMBL/GenBank/DDBJ whole genome shotgun (WGS) entry which is preliminary data.</text>
</comment>
<evidence type="ECO:0000313" key="3">
    <source>
        <dbReference type="Proteomes" id="UP000275652"/>
    </source>
</evidence>
<dbReference type="Proteomes" id="UP000275652">
    <property type="component" value="Unassembled WGS sequence"/>
</dbReference>